<comment type="caution">
    <text evidence="2">The sequence shown here is derived from an EMBL/GenBank/DDBJ whole genome shotgun (WGS) entry which is preliminary data.</text>
</comment>
<reference evidence="3" key="1">
    <citation type="journal article" date="2019" name="Int. J. Syst. Evol. Microbiol.">
        <title>The Global Catalogue of Microorganisms (GCM) 10K type strain sequencing project: providing services to taxonomists for standard genome sequencing and annotation.</title>
        <authorList>
            <consortium name="The Broad Institute Genomics Platform"/>
            <consortium name="The Broad Institute Genome Sequencing Center for Infectious Disease"/>
            <person name="Wu L."/>
            <person name="Ma J."/>
        </authorList>
    </citation>
    <scope>NUCLEOTIDE SEQUENCE [LARGE SCALE GENOMIC DNA]</scope>
    <source>
        <strain evidence="3">KCTC 42424</strain>
    </source>
</reference>
<evidence type="ECO:0000256" key="1">
    <source>
        <dbReference type="SAM" id="SignalP"/>
    </source>
</evidence>
<proteinExistence type="predicted"/>
<keyword evidence="3" id="KW-1185">Reference proteome</keyword>
<organism evidence="2 3">
    <name type="scientific">Bacterioplanoides pacificum</name>
    <dbReference type="NCBI Taxonomy" id="1171596"/>
    <lineage>
        <taxon>Bacteria</taxon>
        <taxon>Pseudomonadati</taxon>
        <taxon>Pseudomonadota</taxon>
        <taxon>Gammaproteobacteria</taxon>
        <taxon>Oceanospirillales</taxon>
        <taxon>Oceanospirillaceae</taxon>
        <taxon>Bacterioplanoides</taxon>
    </lineage>
</organism>
<feature type="chain" id="PRO_5046005773" evidence="1">
    <location>
        <begin position="28"/>
        <end position="127"/>
    </location>
</feature>
<sequence length="127" mass="14793">MMRVSGWQWRLQTLALLLWMTLPCARAADFPLADGDYIFQHRYAEQPLMDSFQLQVEIRFPRIRVYNRDYAGVFPLGLVDDAELYWHQPSQQWILVHDEQDKQASEVGGCSDGPGVIDAQARIYWTC</sequence>
<dbReference type="Proteomes" id="UP001595722">
    <property type="component" value="Unassembled WGS sequence"/>
</dbReference>
<protein>
    <submittedName>
        <fullName evidence="2">Uncharacterized protein</fullName>
    </submittedName>
</protein>
<evidence type="ECO:0000313" key="3">
    <source>
        <dbReference type="Proteomes" id="UP001595722"/>
    </source>
</evidence>
<gene>
    <name evidence="2" type="ORF">ACFOMG_08955</name>
</gene>
<dbReference type="RefSeq" id="WP_376866114.1">
    <property type="nucleotide sequence ID" value="NZ_JBHRYB010000005.1"/>
</dbReference>
<keyword evidence="1" id="KW-0732">Signal</keyword>
<name>A0ABV7VTC1_9GAMM</name>
<dbReference type="EMBL" id="JBHRYB010000005">
    <property type="protein sequence ID" value="MFC3680228.1"/>
    <property type="molecule type" value="Genomic_DNA"/>
</dbReference>
<feature type="signal peptide" evidence="1">
    <location>
        <begin position="1"/>
        <end position="27"/>
    </location>
</feature>
<evidence type="ECO:0000313" key="2">
    <source>
        <dbReference type="EMBL" id="MFC3680228.1"/>
    </source>
</evidence>
<accession>A0ABV7VTC1</accession>